<accession>A0A8C5X8F5</accession>
<organism evidence="1 2">
    <name type="scientific">Malurus cyaneus samueli</name>
    <dbReference type="NCBI Taxonomy" id="2593467"/>
    <lineage>
        <taxon>Eukaryota</taxon>
        <taxon>Metazoa</taxon>
        <taxon>Chordata</taxon>
        <taxon>Craniata</taxon>
        <taxon>Vertebrata</taxon>
        <taxon>Euteleostomi</taxon>
        <taxon>Archelosauria</taxon>
        <taxon>Archosauria</taxon>
        <taxon>Dinosauria</taxon>
        <taxon>Saurischia</taxon>
        <taxon>Theropoda</taxon>
        <taxon>Coelurosauria</taxon>
        <taxon>Aves</taxon>
        <taxon>Neognathae</taxon>
        <taxon>Neoaves</taxon>
        <taxon>Telluraves</taxon>
        <taxon>Australaves</taxon>
        <taxon>Passeriformes</taxon>
        <taxon>Meliphagoidea</taxon>
        <taxon>Maluridae</taxon>
        <taxon>Malurus</taxon>
    </lineage>
</organism>
<dbReference type="InterPro" id="IPR027993">
    <property type="entry name" value="DUF4495"/>
</dbReference>
<name>A0A8C5X8F5_9PASS</name>
<dbReference type="Proteomes" id="UP000694560">
    <property type="component" value="Unplaced"/>
</dbReference>
<reference evidence="1" key="1">
    <citation type="submission" date="2025-08" db="UniProtKB">
        <authorList>
            <consortium name="Ensembl"/>
        </authorList>
    </citation>
    <scope>IDENTIFICATION</scope>
</reference>
<dbReference type="PANTHER" id="PTHR33960:SF1">
    <property type="entry name" value="SIMILAR TO KIAA0825 PROTEIN"/>
    <property type="match status" value="1"/>
</dbReference>
<sequence>MEKQQFALVLRICGESEPEVIRCLKLTLINSVKGIVKQIISLMHSWEATENYGTYQHKQIVPESLLKTRKESGKCFTRLAAQAVSIVISKLPTVIACLPPPIKYFFFLAERKMSRNFAELKKAGLLVWNLIVIICRIFEDGNTAEFLTGATLDRWSKEKLSLVRVCLESIMGKQKSGPKQVTQKIIQSIEQQRPNWIENQLLKARKLSIDSASVTVKGATVEEGGIAVGFTEQNINMMVLDICHKPGGSEYLRQIYHIIRLNEEYLKEQLSCENSSEDGVTSSQCLPLTLKGREEQPVFNPFEVYRQSCHLAMYQQSAITEWNWDWSHLLPGHLGLNQMAFRVLLTHRWEMKEDADLEDEEAVMVEHLKNVYLTQRTPISEDIKEQLP</sequence>
<evidence type="ECO:0000313" key="1">
    <source>
        <dbReference type="Ensembl" id="ENSMCSP00000018486.1"/>
    </source>
</evidence>
<dbReference type="Ensembl" id="ENSMCST00000018952.1">
    <property type="protein sequence ID" value="ENSMCSP00000018486.1"/>
    <property type="gene ID" value="ENSMCSG00000012980.1"/>
</dbReference>
<proteinExistence type="predicted"/>
<dbReference type="OrthoDB" id="10007406at2759"/>
<reference evidence="1" key="2">
    <citation type="submission" date="2025-09" db="UniProtKB">
        <authorList>
            <consortium name="Ensembl"/>
        </authorList>
    </citation>
    <scope>IDENTIFICATION</scope>
</reference>
<evidence type="ECO:0000313" key="2">
    <source>
        <dbReference type="Proteomes" id="UP000694560"/>
    </source>
</evidence>
<dbReference type="AlphaFoldDB" id="A0A8C5X8F5"/>
<protein>
    <submittedName>
        <fullName evidence="1">Uncharacterized protein</fullName>
    </submittedName>
</protein>
<dbReference type="PANTHER" id="PTHR33960">
    <property type="entry name" value="SIMILAR TO KIAA0825 PROTEIN"/>
    <property type="match status" value="1"/>
</dbReference>
<keyword evidence="2" id="KW-1185">Reference proteome</keyword>